<dbReference type="GO" id="GO:0016616">
    <property type="term" value="F:oxidoreductase activity, acting on the CH-OH group of donors, NAD or NADP as acceptor"/>
    <property type="evidence" value="ECO:0007669"/>
    <property type="project" value="InterPro"/>
</dbReference>
<dbReference type="Gene3D" id="1.10.1040.10">
    <property type="entry name" value="N-(1-d-carboxylethyl)-l-norvaline Dehydrogenase, domain 2"/>
    <property type="match status" value="1"/>
</dbReference>
<evidence type="ECO:0000259" key="5">
    <source>
        <dbReference type="Pfam" id="PF00725"/>
    </source>
</evidence>
<dbReference type="InterPro" id="IPR022694">
    <property type="entry name" value="3-OHacyl-CoA_DH"/>
</dbReference>
<comment type="pathway">
    <text evidence="1">Lipid metabolism; butanoate metabolism.</text>
</comment>
<dbReference type="Gene3D" id="3.40.50.720">
    <property type="entry name" value="NAD(P)-binding Rossmann-like Domain"/>
    <property type="match status" value="1"/>
</dbReference>
<protein>
    <submittedName>
        <fullName evidence="7">3-hydroxybutyryl-CoA dehydrogenase</fullName>
    </submittedName>
</protein>
<feature type="domain" description="3-hydroxyacyl-CoA dehydrogenase NAD binding" evidence="6">
    <location>
        <begin position="1"/>
        <end position="169"/>
    </location>
</feature>
<comment type="caution">
    <text evidence="7">The sequence shown here is derived from an EMBL/GenBank/DDBJ whole genome shotgun (WGS) entry which is preliminary data.</text>
</comment>
<accession>A0A177L0D0</accession>
<dbReference type="PIRSF" id="PIRSF000105">
    <property type="entry name" value="HCDH"/>
    <property type="match status" value="1"/>
</dbReference>
<dbReference type="PANTHER" id="PTHR48075:SF5">
    <property type="entry name" value="3-HYDROXYBUTYRYL-COA DEHYDROGENASE"/>
    <property type="match status" value="1"/>
</dbReference>
<feature type="domain" description="3-hydroxyacyl-CoA dehydrogenase C-terminal" evidence="5">
    <location>
        <begin position="173"/>
        <end position="271"/>
    </location>
</feature>
<dbReference type="SUPFAM" id="SSF48179">
    <property type="entry name" value="6-phosphogluconate dehydrogenase C-terminal domain-like"/>
    <property type="match status" value="1"/>
</dbReference>
<gene>
    <name evidence="7" type="ORF">AWH49_04875</name>
</gene>
<evidence type="ECO:0000313" key="8">
    <source>
        <dbReference type="Proteomes" id="UP000076935"/>
    </source>
</evidence>
<dbReference type="InterPro" id="IPR036291">
    <property type="entry name" value="NAD(P)-bd_dom_sf"/>
</dbReference>
<comment type="similarity">
    <text evidence="2">Belongs to the 3-hydroxyacyl-CoA dehydrogenase family.</text>
</comment>
<dbReference type="GO" id="GO:0070403">
    <property type="term" value="F:NAD+ binding"/>
    <property type="evidence" value="ECO:0007669"/>
    <property type="project" value="InterPro"/>
</dbReference>
<dbReference type="EMBL" id="LQWY01000067">
    <property type="protein sequence ID" value="OAH59108.1"/>
    <property type="molecule type" value="Genomic_DNA"/>
</dbReference>
<dbReference type="FunFam" id="3.40.50.720:FF:000009">
    <property type="entry name" value="Fatty oxidation complex, alpha subunit"/>
    <property type="match status" value="1"/>
</dbReference>
<dbReference type="Pfam" id="PF02737">
    <property type="entry name" value="3HCDH_N"/>
    <property type="match status" value="1"/>
</dbReference>
<evidence type="ECO:0000256" key="2">
    <source>
        <dbReference type="ARBA" id="ARBA00009463"/>
    </source>
</evidence>
<dbReference type="InterPro" id="IPR006176">
    <property type="entry name" value="3-OHacyl-CoA_DH_NAD-bd"/>
</dbReference>
<dbReference type="AlphaFoldDB" id="A0A177L0D0"/>
<dbReference type="Pfam" id="PF00725">
    <property type="entry name" value="3HCDH"/>
    <property type="match status" value="1"/>
</dbReference>
<reference evidence="7 8" key="1">
    <citation type="submission" date="2016-01" db="EMBL/GenBank/DDBJ databases">
        <title>Investigation of taxonomic status of Bacillus aminovorans.</title>
        <authorList>
            <person name="Verma A."/>
            <person name="Pal Y."/>
            <person name="Krishnamurthi S."/>
        </authorList>
    </citation>
    <scope>NUCLEOTIDE SEQUENCE [LARGE SCALE GENOMIC DNA]</scope>
    <source>
        <strain evidence="7 8">DSM 1314</strain>
    </source>
</reference>
<sequence length="318" mass="36104">MGTDIAQLIVSQHVDVILVDTNKEALNRAKEKMRKQLQFLHEHHFIEEAADSIIARIHFSEQMQDVKHCWLVIEAVPEKKELKQQIFKELEAVCHSDVIFATNTSGITVSSIAKELTYPERLVGMHFFMPASIIPLVEVIKGNDASEPVLEQVMHFLKKIGKQPVLIQKEVPGFIGNRIQHAIAREAISLLESGVASAEDIDTVVRYSLGIRLLITGPLEQRDWNGLDVHLDIASYLYKDLENRTTPSPLLEEKVYKGDIGVKSKQGFYNWEEENISSIQLRKNIELLELTKWLERKEQENKKSSSASVTNLNSSDNV</sequence>
<organism evidence="7 8">
    <name type="scientific">Domibacillus aminovorans</name>
    <dbReference type="NCBI Taxonomy" id="29332"/>
    <lineage>
        <taxon>Bacteria</taxon>
        <taxon>Bacillati</taxon>
        <taxon>Bacillota</taxon>
        <taxon>Bacilli</taxon>
        <taxon>Bacillales</taxon>
        <taxon>Bacillaceae</taxon>
        <taxon>Domibacillus</taxon>
    </lineage>
</organism>
<dbReference type="InterPro" id="IPR013328">
    <property type="entry name" value="6PGD_dom2"/>
</dbReference>
<name>A0A177L0D0_9BACI</name>
<evidence type="ECO:0000259" key="6">
    <source>
        <dbReference type="Pfam" id="PF02737"/>
    </source>
</evidence>
<proteinExistence type="inferred from homology"/>
<keyword evidence="3" id="KW-0560">Oxidoreductase</keyword>
<dbReference type="GO" id="GO:0006631">
    <property type="term" value="P:fatty acid metabolic process"/>
    <property type="evidence" value="ECO:0007669"/>
    <property type="project" value="InterPro"/>
</dbReference>
<evidence type="ECO:0000256" key="4">
    <source>
        <dbReference type="PIRSR" id="PIRSR000105-1"/>
    </source>
</evidence>
<keyword evidence="8" id="KW-1185">Reference proteome</keyword>
<dbReference type="InterPro" id="IPR008927">
    <property type="entry name" value="6-PGluconate_DH-like_C_sf"/>
</dbReference>
<dbReference type="Proteomes" id="UP000076935">
    <property type="component" value="Unassembled WGS sequence"/>
</dbReference>
<dbReference type="SUPFAM" id="SSF51735">
    <property type="entry name" value="NAD(P)-binding Rossmann-fold domains"/>
    <property type="match status" value="1"/>
</dbReference>
<feature type="site" description="Important for catalytic activity" evidence="4">
    <location>
        <position position="126"/>
    </location>
</feature>
<dbReference type="PANTHER" id="PTHR48075">
    <property type="entry name" value="3-HYDROXYACYL-COA DEHYDROGENASE FAMILY PROTEIN"/>
    <property type="match status" value="1"/>
</dbReference>
<evidence type="ECO:0000256" key="3">
    <source>
        <dbReference type="ARBA" id="ARBA00023002"/>
    </source>
</evidence>
<evidence type="ECO:0000313" key="7">
    <source>
        <dbReference type="EMBL" id="OAH59108.1"/>
    </source>
</evidence>
<evidence type="ECO:0000256" key="1">
    <source>
        <dbReference type="ARBA" id="ARBA00005086"/>
    </source>
</evidence>
<dbReference type="InterPro" id="IPR006108">
    <property type="entry name" value="3HC_DH_C"/>
</dbReference>